<reference evidence="2" key="1">
    <citation type="submission" date="2022-08" db="EMBL/GenBank/DDBJ databases">
        <title>Genome sequencing of akame (Lates japonicus).</title>
        <authorList>
            <person name="Hashiguchi Y."/>
            <person name="Takahashi H."/>
        </authorList>
    </citation>
    <scope>NUCLEOTIDE SEQUENCE</scope>
    <source>
        <strain evidence="2">Kochi</strain>
    </source>
</reference>
<evidence type="ECO:0000313" key="2">
    <source>
        <dbReference type="EMBL" id="GLD60693.1"/>
    </source>
</evidence>
<dbReference type="Proteomes" id="UP001279410">
    <property type="component" value="Unassembled WGS sequence"/>
</dbReference>
<evidence type="ECO:0000313" key="3">
    <source>
        <dbReference type="Proteomes" id="UP001279410"/>
    </source>
</evidence>
<accession>A0AAD3R9G2</accession>
<dbReference type="AlphaFoldDB" id="A0AAD3R9G2"/>
<feature type="region of interest" description="Disordered" evidence="1">
    <location>
        <begin position="31"/>
        <end position="137"/>
    </location>
</feature>
<keyword evidence="3" id="KW-1185">Reference proteome</keyword>
<organism evidence="2 3">
    <name type="scientific">Lates japonicus</name>
    <name type="common">Japanese lates</name>
    <dbReference type="NCBI Taxonomy" id="270547"/>
    <lineage>
        <taxon>Eukaryota</taxon>
        <taxon>Metazoa</taxon>
        <taxon>Chordata</taxon>
        <taxon>Craniata</taxon>
        <taxon>Vertebrata</taxon>
        <taxon>Euteleostomi</taxon>
        <taxon>Actinopterygii</taxon>
        <taxon>Neopterygii</taxon>
        <taxon>Teleostei</taxon>
        <taxon>Neoteleostei</taxon>
        <taxon>Acanthomorphata</taxon>
        <taxon>Carangaria</taxon>
        <taxon>Carangaria incertae sedis</taxon>
        <taxon>Centropomidae</taxon>
        <taxon>Lates</taxon>
    </lineage>
</organism>
<name>A0AAD3R9G2_LATJO</name>
<proteinExistence type="predicted"/>
<evidence type="ECO:0000256" key="1">
    <source>
        <dbReference type="SAM" id="MobiDB-lite"/>
    </source>
</evidence>
<sequence>MKGSCIGKETRLLHIQFVEWDSVFRMKPSNTEHKRIGSPLKQAISQVKNNCSPAHHPQPRQAEAAGMGRAHSAPPHPTPRDDHTSSQVLSAGRQTRRTRKNGGEIRLGAVSGDGTGGAEQDRNGPSTDGQDWHREPH</sequence>
<comment type="caution">
    <text evidence="2">The sequence shown here is derived from an EMBL/GenBank/DDBJ whole genome shotgun (WGS) entry which is preliminary data.</text>
</comment>
<dbReference type="EMBL" id="BRZM01000042">
    <property type="protein sequence ID" value="GLD60693.1"/>
    <property type="molecule type" value="Genomic_DNA"/>
</dbReference>
<gene>
    <name evidence="2" type="ORF">AKAME5_001256600</name>
</gene>
<protein>
    <submittedName>
        <fullName evidence="2">FYVE, RhoGEF and PH domain-containing protein 4 isoform X7</fullName>
    </submittedName>
</protein>
<feature type="compositionally biased region" description="Polar residues" evidence="1">
    <location>
        <begin position="43"/>
        <end position="52"/>
    </location>
</feature>